<evidence type="ECO:0000259" key="10">
    <source>
        <dbReference type="SMART" id="SM00861"/>
    </source>
</evidence>
<evidence type="ECO:0000256" key="1">
    <source>
        <dbReference type="ARBA" id="ARBA00001946"/>
    </source>
</evidence>
<keyword evidence="7" id="KW-0786">Thiamine pyrophosphate</keyword>
<dbReference type="KEGG" id="nabu:FZC36_02700"/>
<dbReference type="Pfam" id="PF22613">
    <property type="entry name" value="Transketolase_C_1"/>
    <property type="match status" value="1"/>
</dbReference>
<evidence type="ECO:0000256" key="6">
    <source>
        <dbReference type="ARBA" id="ARBA00022842"/>
    </source>
</evidence>
<dbReference type="InterPro" id="IPR055152">
    <property type="entry name" value="Transketolase-like_C_2"/>
</dbReference>
<organism evidence="11 12">
    <name type="scientific">Candidatus Nesciobacter abundans</name>
    <dbReference type="NCBI Taxonomy" id="2601668"/>
    <lineage>
        <taxon>Bacteria</taxon>
        <taxon>Pseudomonadati</taxon>
        <taxon>Pseudomonadota</taxon>
        <taxon>Alphaproteobacteria</taxon>
        <taxon>Holosporales</taxon>
        <taxon>Holosporaceae</taxon>
        <taxon>Candidatus Nesciobacter</taxon>
    </lineage>
</organism>
<dbReference type="GO" id="GO:0046872">
    <property type="term" value="F:metal ion binding"/>
    <property type="evidence" value="ECO:0007669"/>
    <property type="project" value="UniProtKB-KW"/>
</dbReference>
<accession>A0A5C0UGR9</accession>
<evidence type="ECO:0000313" key="11">
    <source>
        <dbReference type="EMBL" id="QEK39316.1"/>
    </source>
</evidence>
<dbReference type="InterPro" id="IPR005474">
    <property type="entry name" value="Transketolase_N"/>
</dbReference>
<dbReference type="GO" id="GO:0006098">
    <property type="term" value="P:pentose-phosphate shunt"/>
    <property type="evidence" value="ECO:0007669"/>
    <property type="project" value="TreeGrafter"/>
</dbReference>
<dbReference type="CDD" id="cd07033">
    <property type="entry name" value="TPP_PYR_DXS_TK_like"/>
    <property type="match status" value="1"/>
</dbReference>
<dbReference type="GO" id="GO:0005829">
    <property type="term" value="C:cytosol"/>
    <property type="evidence" value="ECO:0007669"/>
    <property type="project" value="TreeGrafter"/>
</dbReference>
<dbReference type="InterPro" id="IPR033247">
    <property type="entry name" value="Transketolase_fam"/>
</dbReference>
<dbReference type="OrthoDB" id="8732661at2"/>
<gene>
    <name evidence="11" type="ORF">FZC36_02700</name>
</gene>
<evidence type="ECO:0000256" key="5">
    <source>
        <dbReference type="ARBA" id="ARBA00022723"/>
    </source>
</evidence>
<evidence type="ECO:0000256" key="3">
    <source>
        <dbReference type="ARBA" id="ARBA00007131"/>
    </source>
</evidence>
<dbReference type="CDD" id="cd02012">
    <property type="entry name" value="TPP_TK"/>
    <property type="match status" value="1"/>
</dbReference>
<comment type="cofactor">
    <cofactor evidence="2">
        <name>thiamine diphosphate</name>
        <dbReference type="ChEBI" id="CHEBI:58937"/>
    </cofactor>
</comment>
<evidence type="ECO:0000256" key="4">
    <source>
        <dbReference type="ARBA" id="ARBA00022679"/>
    </source>
</evidence>
<dbReference type="InterPro" id="IPR029061">
    <property type="entry name" value="THDP-binding"/>
</dbReference>
<comment type="similarity">
    <text evidence="3">Belongs to the transketolase family.</text>
</comment>
<keyword evidence="5" id="KW-0479">Metal-binding</keyword>
<dbReference type="SUPFAM" id="SSF52922">
    <property type="entry name" value="TK C-terminal domain-like"/>
    <property type="match status" value="1"/>
</dbReference>
<dbReference type="InterPro" id="IPR005475">
    <property type="entry name" value="Transketolase-like_Pyr-bd"/>
</dbReference>
<dbReference type="PANTHER" id="PTHR43522:SF2">
    <property type="entry name" value="TRANSKETOLASE 1-RELATED"/>
    <property type="match status" value="1"/>
</dbReference>
<keyword evidence="12" id="KW-1185">Reference proteome</keyword>
<feature type="compositionally biased region" description="Basic and acidic residues" evidence="9">
    <location>
        <begin position="157"/>
        <end position="168"/>
    </location>
</feature>
<comment type="catalytic activity">
    <reaction evidence="8">
        <text>D-sedoheptulose 7-phosphate + D-glyceraldehyde 3-phosphate = aldehydo-D-ribose 5-phosphate + D-xylulose 5-phosphate</text>
        <dbReference type="Rhea" id="RHEA:10508"/>
        <dbReference type="ChEBI" id="CHEBI:57483"/>
        <dbReference type="ChEBI" id="CHEBI:57737"/>
        <dbReference type="ChEBI" id="CHEBI:58273"/>
        <dbReference type="ChEBI" id="CHEBI:59776"/>
        <dbReference type="EC" id="2.2.1.1"/>
    </reaction>
</comment>
<evidence type="ECO:0000256" key="9">
    <source>
        <dbReference type="SAM" id="MobiDB-lite"/>
    </source>
</evidence>
<dbReference type="Pfam" id="PF00456">
    <property type="entry name" value="Transketolase_N"/>
    <property type="match status" value="2"/>
</dbReference>
<reference evidence="11 12" key="1">
    <citation type="submission" date="2019-08" db="EMBL/GenBank/DDBJ databases">
        <title>Highly reduced genomes of protist endosymbionts show evolutionary convergence.</title>
        <authorList>
            <person name="George E."/>
            <person name="Husnik F."/>
            <person name="Tashyreva D."/>
            <person name="Prokopchuk G."/>
            <person name="Horak A."/>
            <person name="Kwong W.K."/>
            <person name="Lukes J."/>
            <person name="Keeling P.J."/>
        </authorList>
    </citation>
    <scope>NUCLEOTIDE SEQUENCE [LARGE SCALE GENOMIC DNA]</scope>
    <source>
        <strain evidence="11">1604HC</strain>
    </source>
</reference>
<evidence type="ECO:0000313" key="12">
    <source>
        <dbReference type="Proteomes" id="UP000324924"/>
    </source>
</evidence>
<dbReference type="GO" id="GO:0004802">
    <property type="term" value="F:transketolase activity"/>
    <property type="evidence" value="ECO:0007669"/>
    <property type="project" value="UniProtKB-EC"/>
</dbReference>
<name>A0A5C0UGR9_9PROT</name>
<dbReference type="PANTHER" id="PTHR43522">
    <property type="entry name" value="TRANSKETOLASE"/>
    <property type="match status" value="1"/>
</dbReference>
<keyword evidence="4" id="KW-0808">Transferase</keyword>
<protein>
    <recommendedName>
        <fullName evidence="10">Transketolase-like pyrimidine-binding domain-containing protein</fullName>
    </recommendedName>
</protein>
<dbReference type="Gene3D" id="3.40.50.920">
    <property type="match status" value="1"/>
</dbReference>
<dbReference type="SUPFAM" id="SSF52518">
    <property type="entry name" value="Thiamin diphosphate-binding fold (THDP-binding)"/>
    <property type="match status" value="2"/>
</dbReference>
<dbReference type="InterPro" id="IPR009014">
    <property type="entry name" value="Transketo_C/PFOR_II"/>
</dbReference>
<evidence type="ECO:0000256" key="8">
    <source>
        <dbReference type="ARBA" id="ARBA00049473"/>
    </source>
</evidence>
<dbReference type="AlphaFoldDB" id="A0A5C0UGR9"/>
<comment type="cofactor">
    <cofactor evidence="1">
        <name>Mg(2+)</name>
        <dbReference type="ChEBI" id="CHEBI:18420"/>
    </cofactor>
</comment>
<dbReference type="SMART" id="SM00861">
    <property type="entry name" value="Transket_pyr"/>
    <property type="match status" value="1"/>
</dbReference>
<dbReference type="Proteomes" id="UP000324924">
    <property type="component" value="Chromosome"/>
</dbReference>
<evidence type="ECO:0000256" key="2">
    <source>
        <dbReference type="ARBA" id="ARBA00001964"/>
    </source>
</evidence>
<feature type="region of interest" description="Disordered" evidence="9">
    <location>
        <begin position="157"/>
        <end position="177"/>
    </location>
</feature>
<proteinExistence type="inferred from homology"/>
<keyword evidence="6" id="KW-0460">Magnesium</keyword>
<dbReference type="Gene3D" id="3.40.50.970">
    <property type="match status" value="2"/>
</dbReference>
<dbReference type="Pfam" id="PF02779">
    <property type="entry name" value="Transket_pyr"/>
    <property type="match status" value="1"/>
</dbReference>
<sequence>MEGKMKKEVLRERKISTNLYRKMASDKLRLLSLEMVEEAQSGHQGIALGMADVFTVLWSKFINYKNKYQLRDRFILSAGHGSALLYSTLYCLGIIKNLNGFRSIDSDLNGHPELSDVIEMTTGPLGQGLGWSVGIAKAAQEHTKLIKKECLRLSKEKEHSVEKQNNEKPDEDQNEEQIDESLNNKINSLLDNSNRVFVVVSDGDLMEGVSHEVSELAANWKLSNLTVLWDDNSITIDGQTDLSKQSATLDVFKAYGWNVFSCDGHDFEDIEHKIEQAVNSEGPSIIGCKTKIGKGSEYEGLCSVHGKIIDRNGLDKLKEDLGFNYSEKDKFELDDEICDFWNLVKNRMDHNFEQLNRVLDGLDKNILKTGSGLDSVLELDKETSPCPSQSQKLINKTPEFMDSLMKDNSTRKISGMVLDGLFDKEKFWIGSADLGESTCTMGMKNYIPFGVREHGMVCITGGICLYGFKAACATFLVFTDYARPAIRLAALMRTPLIIIATHDSISVGEDGPTHQPIEQIESFRAMPNVDVYRPCNGLEVLYSWENALGSKNPSIICLSRQKLKFINQENIEITCNQNYNKISGGYLIKDFSGLDKGSLSSEKDSVHKSDLYRNVHEVNSNENLVVILSSGSEVSLSVDVAEMLLEQGIKSKVFSIVCMEKISDEFEKEITAPYIVSIEASSSKSWYEYLRHASVDSLLIGCLEFGYSGKEHDVRAKMGLEKNIILERIMSMIENNKK</sequence>
<dbReference type="EMBL" id="CP043314">
    <property type="protein sequence ID" value="QEK39316.1"/>
    <property type="molecule type" value="Genomic_DNA"/>
</dbReference>
<evidence type="ECO:0000256" key="7">
    <source>
        <dbReference type="ARBA" id="ARBA00023052"/>
    </source>
</evidence>
<feature type="domain" description="Transketolase-like pyrimidine-binding" evidence="10">
    <location>
        <begin position="408"/>
        <end position="565"/>
    </location>
</feature>